<dbReference type="Pfam" id="PF13671">
    <property type="entry name" value="AAA_33"/>
    <property type="match status" value="1"/>
</dbReference>
<protein>
    <submittedName>
        <fullName evidence="1">ATP-binding protein</fullName>
    </submittedName>
</protein>
<gene>
    <name evidence="1" type="ORF">C5O25_00275</name>
</gene>
<dbReference type="SUPFAM" id="SSF52540">
    <property type="entry name" value="P-loop containing nucleoside triphosphate hydrolases"/>
    <property type="match status" value="1"/>
</dbReference>
<evidence type="ECO:0000313" key="1">
    <source>
        <dbReference type="EMBL" id="PWB09679.1"/>
    </source>
</evidence>
<dbReference type="Gene3D" id="3.40.50.300">
    <property type="entry name" value="P-loop containing nucleotide triphosphate hydrolases"/>
    <property type="match status" value="1"/>
</dbReference>
<dbReference type="InterPro" id="IPR027417">
    <property type="entry name" value="P-loop_NTPase"/>
</dbReference>
<dbReference type="RefSeq" id="WP_107034731.1">
    <property type="nucleotide sequence ID" value="NZ_CAONGC010000002.1"/>
</dbReference>
<organism evidence="1 2">
    <name type="scientific">Paramuribaculum intestinale</name>
    <dbReference type="NCBI Taxonomy" id="2094151"/>
    <lineage>
        <taxon>Bacteria</taxon>
        <taxon>Pseudomonadati</taxon>
        <taxon>Bacteroidota</taxon>
        <taxon>Bacteroidia</taxon>
        <taxon>Bacteroidales</taxon>
        <taxon>Muribaculaceae</taxon>
        <taxon>Paramuribaculum</taxon>
    </lineage>
</organism>
<dbReference type="EMBL" id="PUBV01000001">
    <property type="protein sequence ID" value="PWB09679.1"/>
    <property type="molecule type" value="Genomic_DNA"/>
</dbReference>
<dbReference type="Proteomes" id="UP000244925">
    <property type="component" value="Unassembled WGS sequence"/>
</dbReference>
<keyword evidence="1" id="KW-0547">Nucleotide-binding</keyword>
<accession>A0A2V1IXB8</accession>
<keyword evidence="1" id="KW-0067">ATP-binding</keyword>
<keyword evidence="2" id="KW-1185">Reference proteome</keyword>
<evidence type="ECO:0000313" key="2">
    <source>
        <dbReference type="Proteomes" id="UP000244925"/>
    </source>
</evidence>
<dbReference type="GeneID" id="93424194"/>
<comment type="caution">
    <text evidence="1">The sequence shown here is derived from an EMBL/GenBank/DDBJ whole genome shotgun (WGS) entry which is preliminary data.</text>
</comment>
<sequence length="174" mass="19410">MTNDDNLIKIDEIAEGHKVIVMCGVSGSGKTFLARRFVGKGFLRLSSDEIIWSRYGDRFPGLDSETRKTAFIWAADEIDSSLASLIRKGERVVVDSTMCKTVRRSAIRAVCSECGVKPLFMYLKTPLATLIERLDRRKGDGSDDQIVSRQEVYAFHAGFQPPGEEETDVITLES</sequence>
<reference evidence="2" key="1">
    <citation type="submission" date="2018-02" db="EMBL/GenBank/DDBJ databases">
        <authorList>
            <person name="Clavel T."/>
            <person name="Strowig T."/>
        </authorList>
    </citation>
    <scope>NUCLEOTIDE SEQUENCE [LARGE SCALE GENOMIC DNA]</scope>
    <source>
        <strain evidence="2">DSM 100764</strain>
    </source>
</reference>
<name>A0A2V1IXB8_9BACT</name>
<proteinExistence type="predicted"/>
<dbReference type="AlphaFoldDB" id="A0A2V1IXB8"/>
<dbReference type="GO" id="GO:0005524">
    <property type="term" value="F:ATP binding"/>
    <property type="evidence" value="ECO:0007669"/>
    <property type="project" value="UniProtKB-KW"/>
</dbReference>